<name>A0A0F9XTG1_9ZZZZ</name>
<comment type="caution">
    <text evidence="1">The sequence shown here is derived from an EMBL/GenBank/DDBJ whole genome shotgun (WGS) entry which is preliminary data.</text>
</comment>
<dbReference type="AlphaFoldDB" id="A0A0F9XTG1"/>
<evidence type="ECO:0000313" key="1">
    <source>
        <dbReference type="EMBL" id="KKN95578.1"/>
    </source>
</evidence>
<protein>
    <submittedName>
        <fullName evidence="1">Uncharacterized protein</fullName>
    </submittedName>
</protein>
<organism evidence="1">
    <name type="scientific">marine sediment metagenome</name>
    <dbReference type="NCBI Taxonomy" id="412755"/>
    <lineage>
        <taxon>unclassified sequences</taxon>
        <taxon>metagenomes</taxon>
        <taxon>ecological metagenomes</taxon>
    </lineage>
</organism>
<proteinExistence type="predicted"/>
<gene>
    <name evidence="1" type="ORF">LCGC14_0174470</name>
</gene>
<accession>A0A0F9XTG1</accession>
<sequence length="83" mass="9730">MTIAHRSKENKDDKLSISLEMLIEKRRELLEKTEIYEALVKQLNAHEHTDHCNINCVTKRKVIIIIDVIAQELLQLEHKKKGT</sequence>
<dbReference type="EMBL" id="LAZR01000069">
    <property type="protein sequence ID" value="KKN95578.1"/>
    <property type="molecule type" value="Genomic_DNA"/>
</dbReference>
<reference evidence="1" key="1">
    <citation type="journal article" date="2015" name="Nature">
        <title>Complex archaea that bridge the gap between prokaryotes and eukaryotes.</title>
        <authorList>
            <person name="Spang A."/>
            <person name="Saw J.H."/>
            <person name="Jorgensen S.L."/>
            <person name="Zaremba-Niedzwiedzka K."/>
            <person name="Martijn J."/>
            <person name="Lind A.E."/>
            <person name="van Eijk R."/>
            <person name="Schleper C."/>
            <person name="Guy L."/>
            <person name="Ettema T.J."/>
        </authorList>
    </citation>
    <scope>NUCLEOTIDE SEQUENCE</scope>
</reference>